<dbReference type="RefSeq" id="WP_171243485.1">
    <property type="nucleotide sequence ID" value="NZ_JABEPQ010000002.1"/>
</dbReference>
<protein>
    <submittedName>
        <fullName evidence="1">DNA polymerase subunit beta</fullName>
    </submittedName>
</protein>
<dbReference type="Proteomes" id="UP000588586">
    <property type="component" value="Unassembled WGS sequence"/>
</dbReference>
<sequence length="257" mass="27810">MHPIVAAITARHLALLDERLPGRALGLYLTGSVGLNDFHPPDSDIDAVVVLGTPVPDPEVLRGIHGEVDAAGDGPAYDVFYLTVRQLAAPAVDGMVAPYVMHGHFDAGDGGAPVSPVLWAELARYAVPVRAVPHLVVRDDHWALRAWTADNLRTYWLPWVVDAESHLAAGRVGEGELDFVVTWPTLGVPRLHALLATDRLISKSEAARYAAERFPEHARLALRVLAHRRGDRQQFTQDDAREAVALARAVIAAAPSP</sequence>
<organism evidence="1 2">
    <name type="scientific">Knoellia koreensis</name>
    <dbReference type="NCBI Taxonomy" id="2730921"/>
    <lineage>
        <taxon>Bacteria</taxon>
        <taxon>Bacillati</taxon>
        <taxon>Actinomycetota</taxon>
        <taxon>Actinomycetes</taxon>
        <taxon>Micrococcales</taxon>
        <taxon>Intrasporangiaceae</taxon>
        <taxon>Knoellia</taxon>
    </lineage>
</organism>
<reference evidence="1 2" key="1">
    <citation type="submission" date="2020-04" db="EMBL/GenBank/DDBJ databases">
        <title>Knoellia sp. isolate from air conditioner.</title>
        <authorList>
            <person name="Chea S."/>
            <person name="Kim D.-U."/>
        </authorList>
    </citation>
    <scope>NUCLEOTIDE SEQUENCE [LARGE SCALE GENOMIC DNA]</scope>
    <source>
        <strain evidence="1 2">DB2414S</strain>
    </source>
</reference>
<evidence type="ECO:0000313" key="2">
    <source>
        <dbReference type="Proteomes" id="UP000588586"/>
    </source>
</evidence>
<proteinExistence type="predicted"/>
<dbReference type="EMBL" id="JABEPQ010000002">
    <property type="protein sequence ID" value="NNM46377.1"/>
    <property type="molecule type" value="Genomic_DNA"/>
</dbReference>
<gene>
    <name evidence="1" type="ORF">HJG52_10205</name>
</gene>
<keyword evidence="2" id="KW-1185">Reference proteome</keyword>
<evidence type="ECO:0000313" key="1">
    <source>
        <dbReference type="EMBL" id="NNM46377.1"/>
    </source>
</evidence>
<dbReference type="AlphaFoldDB" id="A0A849HP41"/>
<name>A0A849HP41_9MICO</name>
<dbReference type="InterPro" id="IPR043519">
    <property type="entry name" value="NT_sf"/>
</dbReference>
<comment type="caution">
    <text evidence="1">The sequence shown here is derived from an EMBL/GenBank/DDBJ whole genome shotgun (WGS) entry which is preliminary data.</text>
</comment>
<dbReference type="SUPFAM" id="SSF81301">
    <property type="entry name" value="Nucleotidyltransferase"/>
    <property type="match status" value="1"/>
</dbReference>
<accession>A0A849HP41</accession>